<name>A0ABR6ZF15_9BURK</name>
<gene>
    <name evidence="1" type="ORF">H8L47_19790</name>
</gene>
<dbReference type="Proteomes" id="UP000646911">
    <property type="component" value="Unassembled WGS sequence"/>
</dbReference>
<protein>
    <submittedName>
        <fullName evidence="1">Uncharacterized protein</fullName>
    </submittedName>
</protein>
<dbReference type="EMBL" id="JACOFX010000012">
    <property type="protein sequence ID" value="MBC3909812.1"/>
    <property type="molecule type" value="Genomic_DNA"/>
</dbReference>
<organism evidence="1 2">
    <name type="scientific">Undibacterium umbellatum</name>
    <dbReference type="NCBI Taxonomy" id="2762300"/>
    <lineage>
        <taxon>Bacteria</taxon>
        <taxon>Pseudomonadati</taxon>
        <taxon>Pseudomonadota</taxon>
        <taxon>Betaproteobacteria</taxon>
        <taxon>Burkholderiales</taxon>
        <taxon>Oxalobacteraceae</taxon>
        <taxon>Undibacterium</taxon>
    </lineage>
</organism>
<accession>A0ABR6ZF15</accession>
<evidence type="ECO:0000313" key="1">
    <source>
        <dbReference type="EMBL" id="MBC3909812.1"/>
    </source>
</evidence>
<keyword evidence="2" id="KW-1185">Reference proteome</keyword>
<comment type="caution">
    <text evidence="1">The sequence shown here is derived from an EMBL/GenBank/DDBJ whole genome shotgun (WGS) entry which is preliminary data.</text>
</comment>
<proteinExistence type="predicted"/>
<dbReference type="RefSeq" id="WP_186955329.1">
    <property type="nucleotide sequence ID" value="NZ_JACOFX010000012.1"/>
</dbReference>
<sequence length="127" mass="14449">MDIENEIMRAKCKKVVDDLWRSMLNFATQGSASLGEECIHRFEERELANANQMPAGEGQRYINMIDDERGKILDEYMANPEALKRRLGVGYESGQHTSPNENRLANTVVTTAVQATFLQTIRAIFRL</sequence>
<evidence type="ECO:0000313" key="2">
    <source>
        <dbReference type="Proteomes" id="UP000646911"/>
    </source>
</evidence>
<reference evidence="1 2" key="1">
    <citation type="submission" date="2020-08" db="EMBL/GenBank/DDBJ databases">
        <title>Novel species isolated from subtropical streams in China.</title>
        <authorList>
            <person name="Lu H."/>
        </authorList>
    </citation>
    <scope>NUCLEOTIDE SEQUENCE [LARGE SCALE GENOMIC DNA]</scope>
    <source>
        <strain evidence="1 2">NL8W</strain>
    </source>
</reference>